<gene>
    <name evidence="1" type="ORF">MAR_016079</name>
</gene>
<evidence type="ECO:0000313" key="2">
    <source>
        <dbReference type="Proteomes" id="UP001164746"/>
    </source>
</evidence>
<sequence length="321" mass="36753">MPVNDNASSSIKRRTKIAVLIAAVADLATPSLSCEYIVESRRVSQRDLPPVRPLRHLNGTCEIPGRLRDRWTLLTPDRERLRIRSHSMTARYPGQTNLTRIRYRCLESRGHTFLLGTETSIGRQGSGVLCLGFAAIFGNSVVGEYSIVRLNAVGYESHLLGPQLLPRTTVKWPTLNDTCVQAADQKDYYAEIVRAERRCVFPDELHRTWNFTHHKARHVTFAEKTFTFTFMDGSVHKFDCNVKEGDIYVLREFEFTDGQDGVLCYNITRLLEDPHYNFEMSRLNSGDHMEGMVRLLPVGRPVELSEDCDWLESPARPEFLY</sequence>
<dbReference type="Proteomes" id="UP001164746">
    <property type="component" value="Chromosome 12"/>
</dbReference>
<accession>A0ABY7FIU5</accession>
<name>A0ABY7FIU5_MYAAR</name>
<reference evidence="1" key="1">
    <citation type="submission" date="2022-11" db="EMBL/GenBank/DDBJ databases">
        <title>Centuries of genome instability and evolution in soft-shell clam transmissible cancer (bioRxiv).</title>
        <authorList>
            <person name="Hart S.F.M."/>
            <person name="Yonemitsu M.A."/>
            <person name="Giersch R.M."/>
            <person name="Beal B.F."/>
            <person name="Arriagada G."/>
            <person name="Davis B.W."/>
            <person name="Ostrander E.A."/>
            <person name="Goff S.P."/>
            <person name="Metzger M.J."/>
        </authorList>
    </citation>
    <scope>NUCLEOTIDE SEQUENCE</scope>
    <source>
        <strain evidence="1">MELC-2E11</strain>
        <tissue evidence="1">Siphon/mantle</tissue>
    </source>
</reference>
<keyword evidence="2" id="KW-1185">Reference proteome</keyword>
<dbReference type="EMBL" id="CP111023">
    <property type="protein sequence ID" value="WAR22105.1"/>
    <property type="molecule type" value="Genomic_DNA"/>
</dbReference>
<organism evidence="1 2">
    <name type="scientific">Mya arenaria</name>
    <name type="common">Soft-shell clam</name>
    <dbReference type="NCBI Taxonomy" id="6604"/>
    <lineage>
        <taxon>Eukaryota</taxon>
        <taxon>Metazoa</taxon>
        <taxon>Spiralia</taxon>
        <taxon>Lophotrochozoa</taxon>
        <taxon>Mollusca</taxon>
        <taxon>Bivalvia</taxon>
        <taxon>Autobranchia</taxon>
        <taxon>Heteroconchia</taxon>
        <taxon>Euheterodonta</taxon>
        <taxon>Imparidentia</taxon>
        <taxon>Neoheterodontei</taxon>
        <taxon>Myida</taxon>
        <taxon>Myoidea</taxon>
        <taxon>Myidae</taxon>
        <taxon>Mya</taxon>
    </lineage>
</organism>
<proteinExistence type="predicted"/>
<evidence type="ECO:0000313" key="1">
    <source>
        <dbReference type="EMBL" id="WAR22105.1"/>
    </source>
</evidence>
<protein>
    <submittedName>
        <fullName evidence="1">Uncharacterized protein</fullName>
    </submittedName>
</protein>